<proteinExistence type="inferred from homology"/>
<evidence type="ECO:0000256" key="7">
    <source>
        <dbReference type="PROSITE-ProRule" id="PRU01379"/>
    </source>
</evidence>
<keyword evidence="5" id="KW-0862">Zinc</keyword>
<evidence type="ECO:0000256" key="3">
    <source>
        <dbReference type="ARBA" id="ARBA00022670"/>
    </source>
</evidence>
<dbReference type="PROSITE" id="PS52035">
    <property type="entry name" value="PEPTIDASE_M14"/>
    <property type="match status" value="1"/>
</dbReference>
<evidence type="ECO:0000256" key="6">
    <source>
        <dbReference type="ARBA" id="ARBA00023049"/>
    </source>
</evidence>
<organism evidence="9 10">
    <name type="scientific">Fluviicoccus keumensis</name>
    <dbReference type="NCBI Taxonomy" id="1435465"/>
    <lineage>
        <taxon>Bacteria</taxon>
        <taxon>Pseudomonadati</taxon>
        <taxon>Pseudomonadota</taxon>
        <taxon>Gammaproteobacteria</taxon>
        <taxon>Moraxellales</taxon>
        <taxon>Moraxellaceae</taxon>
        <taxon>Fluviicoccus</taxon>
    </lineage>
</organism>
<comment type="caution">
    <text evidence="9">The sequence shown here is derived from an EMBL/GenBank/DDBJ whole genome shotgun (WGS) entry which is preliminary data.</text>
</comment>
<name>A0A4Q7ZCA7_9GAMM</name>
<dbReference type="AlphaFoldDB" id="A0A4Q7ZCA7"/>
<comment type="similarity">
    <text evidence="2 7">Belongs to the peptidase M14 family.</text>
</comment>
<dbReference type="Proteomes" id="UP000292423">
    <property type="component" value="Unassembled WGS sequence"/>
</dbReference>
<keyword evidence="10" id="KW-1185">Reference proteome</keyword>
<evidence type="ECO:0000313" key="10">
    <source>
        <dbReference type="Proteomes" id="UP000292423"/>
    </source>
</evidence>
<accession>A0A4Q7ZCA7</accession>
<feature type="domain" description="Peptidase M14" evidence="8">
    <location>
        <begin position="7"/>
        <end position="346"/>
    </location>
</feature>
<dbReference type="EMBL" id="SHKX01000001">
    <property type="protein sequence ID" value="RZU48270.1"/>
    <property type="molecule type" value="Genomic_DNA"/>
</dbReference>
<evidence type="ECO:0000256" key="5">
    <source>
        <dbReference type="ARBA" id="ARBA00022833"/>
    </source>
</evidence>
<dbReference type="InterPro" id="IPR000834">
    <property type="entry name" value="Peptidase_M14"/>
</dbReference>
<evidence type="ECO:0000256" key="1">
    <source>
        <dbReference type="ARBA" id="ARBA00001947"/>
    </source>
</evidence>
<sequence length="346" mass="40029">MNPLLPSRNTLPELQLLENLLDRAGSAVRAECVLRVPLHGRELPVWRLEMGSTAPDAPVAGFFGGIHGMERIGSQVLLAWLESLVSRLDWDVSLQDLLQKVRLVCLPMINVGGLALNTRANPAGVDLMRNAPVEAHGYTAWPLGGQRLSRHLPWYRGEHRLEPEAEALIRVVRESMLHRPFAMAMDCHSGFGLRDRIWFPWARSREVPPHLAEAVALRHIFNSTYPNHDFYLMEPQSLNYTTHGDLWDYLYQEHLDSGDPGFFLPFTLEMGSWLWVKKNPRQLFDWFGHFNPVLPHRLKRVLRRHLTLFDFMLRATASWEQWLPQQEEARRAYRLAGLERWYPRGG</sequence>
<dbReference type="PANTHER" id="PTHR11705:SF143">
    <property type="entry name" value="SLL0236 PROTEIN"/>
    <property type="match status" value="1"/>
</dbReference>
<protein>
    <submittedName>
        <fullName evidence="9">Zinc carboxypeptidase</fullName>
    </submittedName>
</protein>
<comment type="caution">
    <text evidence="7">Lacks conserved residue(s) required for the propagation of feature annotation.</text>
</comment>
<reference evidence="9 10" key="1">
    <citation type="submission" date="2019-02" db="EMBL/GenBank/DDBJ databases">
        <title>Genomic Encyclopedia of Type Strains, Phase IV (KMG-IV): sequencing the most valuable type-strain genomes for metagenomic binning, comparative biology and taxonomic classification.</title>
        <authorList>
            <person name="Goeker M."/>
        </authorList>
    </citation>
    <scope>NUCLEOTIDE SEQUENCE [LARGE SCALE GENOMIC DNA]</scope>
    <source>
        <strain evidence="9 10">DSM 105135</strain>
    </source>
</reference>
<gene>
    <name evidence="9" type="ORF">EV700_0061</name>
</gene>
<evidence type="ECO:0000259" key="8">
    <source>
        <dbReference type="PROSITE" id="PS52035"/>
    </source>
</evidence>
<dbReference type="Gene3D" id="3.40.630.10">
    <property type="entry name" value="Zn peptidases"/>
    <property type="match status" value="1"/>
</dbReference>
<dbReference type="GO" id="GO:0006508">
    <property type="term" value="P:proteolysis"/>
    <property type="evidence" value="ECO:0007669"/>
    <property type="project" value="UniProtKB-KW"/>
</dbReference>
<keyword evidence="6" id="KW-0482">Metalloprotease</keyword>
<evidence type="ECO:0000256" key="4">
    <source>
        <dbReference type="ARBA" id="ARBA00022801"/>
    </source>
</evidence>
<dbReference type="GO" id="GO:0004181">
    <property type="term" value="F:metallocarboxypeptidase activity"/>
    <property type="evidence" value="ECO:0007669"/>
    <property type="project" value="InterPro"/>
</dbReference>
<keyword evidence="9" id="KW-0121">Carboxypeptidase</keyword>
<evidence type="ECO:0000313" key="9">
    <source>
        <dbReference type="EMBL" id="RZU48270.1"/>
    </source>
</evidence>
<dbReference type="Pfam" id="PF00246">
    <property type="entry name" value="Peptidase_M14"/>
    <property type="match status" value="1"/>
</dbReference>
<evidence type="ECO:0000256" key="2">
    <source>
        <dbReference type="ARBA" id="ARBA00005988"/>
    </source>
</evidence>
<dbReference type="PANTHER" id="PTHR11705">
    <property type="entry name" value="PROTEASE FAMILY M14 CARBOXYPEPTIDASE A,B"/>
    <property type="match status" value="1"/>
</dbReference>
<dbReference type="RefSeq" id="WP_207224530.1">
    <property type="nucleotide sequence ID" value="NZ_SHKX01000001.1"/>
</dbReference>
<dbReference type="GO" id="GO:0005615">
    <property type="term" value="C:extracellular space"/>
    <property type="evidence" value="ECO:0007669"/>
    <property type="project" value="TreeGrafter"/>
</dbReference>
<dbReference type="SUPFAM" id="SSF53187">
    <property type="entry name" value="Zn-dependent exopeptidases"/>
    <property type="match status" value="1"/>
</dbReference>
<keyword evidence="4" id="KW-0378">Hydrolase</keyword>
<comment type="cofactor">
    <cofactor evidence="1">
        <name>Zn(2+)</name>
        <dbReference type="ChEBI" id="CHEBI:29105"/>
    </cofactor>
</comment>
<keyword evidence="3" id="KW-0645">Protease</keyword>
<dbReference type="GO" id="GO:0008270">
    <property type="term" value="F:zinc ion binding"/>
    <property type="evidence" value="ECO:0007669"/>
    <property type="project" value="InterPro"/>
</dbReference>